<keyword evidence="2" id="KW-1185">Reference proteome</keyword>
<protein>
    <submittedName>
        <fullName evidence="1">Uncharacterized protein</fullName>
    </submittedName>
</protein>
<sequence length="100" mass="10698">MFLPGLPDATGSAREAGGASKANNAPFRQKSPRHSSSGDQCVFRDFSGTTFVADQLMVGKSLLVFHTALSFEPQDSHPAGLSLQNDSPGRELSYLSSPWK</sequence>
<reference evidence="1" key="1">
    <citation type="submission" date="2021-08" db="EMBL/GenBank/DDBJ databases">
        <title>The first chromosome-level gecko genome reveals the dynamic sex chromosomes of Neotropical dwarf geckos (Sphaerodactylidae: Sphaerodactylus).</title>
        <authorList>
            <person name="Pinto B.J."/>
            <person name="Keating S.E."/>
            <person name="Gamble T."/>
        </authorList>
    </citation>
    <scope>NUCLEOTIDE SEQUENCE</scope>
    <source>
        <strain evidence="1">TG3544</strain>
    </source>
</reference>
<gene>
    <name evidence="1" type="ORF">K3G42_030494</name>
</gene>
<organism evidence="1 2">
    <name type="scientific">Sphaerodactylus townsendi</name>
    <dbReference type="NCBI Taxonomy" id="933632"/>
    <lineage>
        <taxon>Eukaryota</taxon>
        <taxon>Metazoa</taxon>
        <taxon>Chordata</taxon>
        <taxon>Craniata</taxon>
        <taxon>Vertebrata</taxon>
        <taxon>Euteleostomi</taxon>
        <taxon>Lepidosauria</taxon>
        <taxon>Squamata</taxon>
        <taxon>Bifurcata</taxon>
        <taxon>Gekkota</taxon>
        <taxon>Sphaerodactylidae</taxon>
        <taxon>Sphaerodactylus</taxon>
    </lineage>
</organism>
<evidence type="ECO:0000313" key="2">
    <source>
        <dbReference type="Proteomes" id="UP000827872"/>
    </source>
</evidence>
<proteinExistence type="predicted"/>
<name>A0ACB8FL13_9SAUR</name>
<dbReference type="EMBL" id="CM037617">
    <property type="protein sequence ID" value="KAH8005605.1"/>
    <property type="molecule type" value="Genomic_DNA"/>
</dbReference>
<dbReference type="Proteomes" id="UP000827872">
    <property type="component" value="Linkage Group LG04"/>
</dbReference>
<comment type="caution">
    <text evidence="1">The sequence shown here is derived from an EMBL/GenBank/DDBJ whole genome shotgun (WGS) entry which is preliminary data.</text>
</comment>
<accession>A0ACB8FL13</accession>
<evidence type="ECO:0000313" key="1">
    <source>
        <dbReference type="EMBL" id="KAH8005605.1"/>
    </source>
</evidence>